<sequence>MSLFSHSRLLPNTISPRRLMGLNKYVRRHWMRARRLIRADYLPYLAATVSRPYSSKPQESRLNLTKWSGYFLIRRSHNHPQMWCLSLRLQNWLPPQTSYNKWTWTWTWTWKRILRFHYTTTMAFTYLPLVLIPLSSAFLPTISPSLHPLHDIRLLISFQAQAPV</sequence>
<proteinExistence type="predicted"/>
<dbReference type="SUPFAM" id="SSF55550">
    <property type="entry name" value="SH2 domain"/>
    <property type="match status" value="1"/>
</dbReference>
<keyword evidence="2" id="KW-1185">Reference proteome</keyword>
<evidence type="ECO:0000313" key="2">
    <source>
        <dbReference type="Proteomes" id="UP000193986"/>
    </source>
</evidence>
<gene>
    <name evidence="1" type="ORF">BCR39DRAFT_511878</name>
</gene>
<dbReference type="EMBL" id="MCFC01000001">
    <property type="protein sequence ID" value="ORY35746.1"/>
    <property type="molecule type" value="Genomic_DNA"/>
</dbReference>
<name>A0A1Y2BLV4_9TREE</name>
<dbReference type="AlphaFoldDB" id="A0A1Y2BLV4"/>
<protein>
    <submittedName>
        <fullName evidence="1">Uncharacterized protein</fullName>
    </submittedName>
</protein>
<accession>A0A1Y2BLV4</accession>
<dbReference type="InParanoid" id="A0A1Y2BLV4"/>
<evidence type="ECO:0000313" key="1">
    <source>
        <dbReference type="EMBL" id="ORY35746.1"/>
    </source>
</evidence>
<reference evidence="1 2" key="1">
    <citation type="submission" date="2016-07" db="EMBL/GenBank/DDBJ databases">
        <title>Pervasive Adenine N6-methylation of Active Genes in Fungi.</title>
        <authorList>
            <consortium name="DOE Joint Genome Institute"/>
            <person name="Mondo S.J."/>
            <person name="Dannebaum R.O."/>
            <person name="Kuo R.C."/>
            <person name="Labutti K."/>
            <person name="Haridas S."/>
            <person name="Kuo A."/>
            <person name="Salamov A."/>
            <person name="Ahrendt S.R."/>
            <person name="Lipzen A."/>
            <person name="Sullivan W."/>
            <person name="Andreopoulos W.B."/>
            <person name="Clum A."/>
            <person name="Lindquist E."/>
            <person name="Daum C."/>
            <person name="Ramamoorthy G.K."/>
            <person name="Gryganskyi A."/>
            <person name="Culley D."/>
            <person name="Magnuson J.K."/>
            <person name="James T.Y."/>
            <person name="O'Malley M.A."/>
            <person name="Stajich J.E."/>
            <person name="Spatafora J.W."/>
            <person name="Visel A."/>
            <person name="Grigoriev I.V."/>
        </authorList>
    </citation>
    <scope>NUCLEOTIDE SEQUENCE [LARGE SCALE GENOMIC DNA]</scope>
    <source>
        <strain evidence="1 2">68-887.2</strain>
    </source>
</reference>
<comment type="caution">
    <text evidence="1">The sequence shown here is derived from an EMBL/GenBank/DDBJ whole genome shotgun (WGS) entry which is preliminary data.</text>
</comment>
<organism evidence="1 2">
    <name type="scientific">Naematelia encephala</name>
    <dbReference type="NCBI Taxonomy" id="71784"/>
    <lineage>
        <taxon>Eukaryota</taxon>
        <taxon>Fungi</taxon>
        <taxon>Dikarya</taxon>
        <taxon>Basidiomycota</taxon>
        <taxon>Agaricomycotina</taxon>
        <taxon>Tremellomycetes</taxon>
        <taxon>Tremellales</taxon>
        <taxon>Naemateliaceae</taxon>
        <taxon>Naematelia</taxon>
    </lineage>
</organism>
<dbReference type="Proteomes" id="UP000193986">
    <property type="component" value="Unassembled WGS sequence"/>
</dbReference>
<dbReference type="InterPro" id="IPR036860">
    <property type="entry name" value="SH2_dom_sf"/>
</dbReference>